<sequence length="762" mass="83088">MTVHGSSGGGFIGRRLVFPVNYEDEVSQRLIDALNGNDVKLASDCLADPFVDVNFVGTVSLKAKKTEILLHEEAAHEVVVEYEEFKTEVTPLFLAAHAGNLFVVKKLLSLGANVNHKLFRGYATTAAVREGHMEILEVLLNGGASQVACEEALLESSHLGFARHAKRLMATEMIRPHVALRALVSACCRGFVDVVDTLIKSGVDVNATDRVLLRSSKPSLHTNIDCNALAAAVVSRQTSIVRLLLQAGSKMDLKVRLGAWSWDIDTGEEIRVGAGLADAYSIAWCAVEYFEATGVILRMLLRHLSPNTLHYGRTLLHHAILCNNAQAVEVLLNCGADVEFPVKTTSKTELRPIHLAAKLGNAEVLQCLIVASCNINSQTAFGDSPLMICARYKHEDCLKALALSGADFGLVNSAGQSAISIAGLNRWTNGFQNAVMDVIQAGKTPQSSNPSVFSPLMFTIQANDIEALKKLLEQPDIDLNEQDDDGYSALMMAASGSHVEAFRLLLSVGANIKLSNKFGETAISLLELNKNGDIFDQIMLDYALEDPDFPISFYALHRAANRGDLNLVHILINRGCDINAFDADGYTPLMLAARGGYGAICELLISCGSKCDIENARHETALMLARKKGYGNDAENVILNELARALVADGSRVKKHTRGGKGSPHGKILRMMESNGVLSWGKSSRRNVVCKAAEVGPSDKFRWNRRRKPDVEEVGMFHVVTKKNKEVHFVCDGGVEMAELWVRGIRLLTREAIFGKEKQVYV</sequence>
<dbReference type="STRING" id="93759.A0A1R3JZG3"/>
<evidence type="ECO:0000256" key="2">
    <source>
        <dbReference type="ARBA" id="ARBA00023043"/>
    </source>
</evidence>
<evidence type="ECO:0000256" key="3">
    <source>
        <dbReference type="PROSITE-ProRule" id="PRU00023"/>
    </source>
</evidence>
<feature type="repeat" description="ANK" evidence="3">
    <location>
        <begin position="348"/>
        <end position="380"/>
    </location>
</feature>
<dbReference type="InterPro" id="IPR002110">
    <property type="entry name" value="Ankyrin_rpt"/>
</dbReference>
<dbReference type="SMART" id="SM00248">
    <property type="entry name" value="ANK"/>
    <property type="match status" value="11"/>
</dbReference>
<dbReference type="Pfam" id="PF13606">
    <property type="entry name" value="Ank_3"/>
    <property type="match status" value="1"/>
</dbReference>
<evidence type="ECO:0000256" key="1">
    <source>
        <dbReference type="ARBA" id="ARBA00022737"/>
    </source>
</evidence>
<dbReference type="Gene3D" id="1.25.40.20">
    <property type="entry name" value="Ankyrin repeat-containing domain"/>
    <property type="match status" value="5"/>
</dbReference>
<accession>A0A1R3JZG3</accession>
<protein>
    <submittedName>
        <fullName evidence="4">Uncharacterized protein</fullName>
    </submittedName>
</protein>
<reference evidence="5" key="1">
    <citation type="submission" date="2013-09" db="EMBL/GenBank/DDBJ databases">
        <title>Corchorus olitorius genome sequencing.</title>
        <authorList>
            <person name="Alam M."/>
            <person name="Haque M.S."/>
            <person name="Islam M.S."/>
            <person name="Emdad E.M."/>
            <person name="Islam M.M."/>
            <person name="Ahmed B."/>
            <person name="Halim A."/>
            <person name="Hossen Q.M.M."/>
            <person name="Hossain M.Z."/>
            <person name="Ahmed R."/>
            <person name="Khan M.M."/>
            <person name="Islam R."/>
            <person name="Rashid M.M."/>
            <person name="Khan S.A."/>
            <person name="Rahman M.S."/>
            <person name="Alam M."/>
            <person name="Yahiya A.S."/>
            <person name="Khan M.S."/>
            <person name="Azam M.S."/>
            <person name="Haque T."/>
            <person name="Lashkar M.Z.H."/>
            <person name="Akhand A.I."/>
            <person name="Morshed G."/>
            <person name="Roy S."/>
            <person name="Uddin K.S."/>
            <person name="Rabeya T."/>
            <person name="Hossain A.S."/>
            <person name="Chowdhury A."/>
            <person name="Snigdha A.R."/>
            <person name="Mortoza M.S."/>
            <person name="Matin S.A."/>
            <person name="Hoque S.M.E."/>
            <person name="Islam M.K."/>
            <person name="Roy D.K."/>
            <person name="Haider R."/>
            <person name="Moosa M.M."/>
            <person name="Elias S.M."/>
            <person name="Hasan A.M."/>
            <person name="Jahan S."/>
            <person name="Shafiuddin M."/>
            <person name="Mahmood N."/>
            <person name="Shommy N.S."/>
        </authorList>
    </citation>
    <scope>NUCLEOTIDE SEQUENCE [LARGE SCALE GENOMIC DNA]</scope>
    <source>
        <strain evidence="5">cv. O-4</strain>
    </source>
</reference>
<feature type="repeat" description="ANK" evidence="3">
    <location>
        <begin position="311"/>
        <end position="343"/>
    </location>
</feature>
<evidence type="ECO:0000313" key="5">
    <source>
        <dbReference type="Proteomes" id="UP000187203"/>
    </source>
</evidence>
<feature type="repeat" description="ANK" evidence="3">
    <location>
        <begin position="584"/>
        <end position="616"/>
    </location>
</feature>
<feature type="repeat" description="ANK" evidence="3">
    <location>
        <begin position="551"/>
        <end position="583"/>
    </location>
</feature>
<dbReference type="PANTHER" id="PTHR24123">
    <property type="entry name" value="ANKYRIN REPEAT-CONTAINING"/>
    <property type="match status" value="1"/>
</dbReference>
<feature type="repeat" description="ANK" evidence="3">
    <location>
        <begin position="485"/>
        <end position="517"/>
    </location>
</feature>
<keyword evidence="2 3" id="KW-0040">ANK repeat</keyword>
<name>A0A1R3JZG3_9ROSI</name>
<dbReference type="Pfam" id="PF12796">
    <property type="entry name" value="Ank_2"/>
    <property type="match status" value="4"/>
</dbReference>
<dbReference type="InterPro" id="IPR036770">
    <property type="entry name" value="Ankyrin_rpt-contain_sf"/>
</dbReference>
<dbReference type="Proteomes" id="UP000187203">
    <property type="component" value="Unassembled WGS sequence"/>
</dbReference>
<evidence type="ECO:0000313" key="4">
    <source>
        <dbReference type="EMBL" id="OMP00222.1"/>
    </source>
</evidence>
<feature type="repeat" description="ANK" evidence="3">
    <location>
        <begin position="178"/>
        <end position="210"/>
    </location>
</feature>
<gene>
    <name evidence="4" type="ORF">COLO4_12822</name>
</gene>
<dbReference type="OrthoDB" id="194358at2759"/>
<dbReference type="InterPro" id="IPR051165">
    <property type="entry name" value="Multifunctional_ANK_Repeat"/>
</dbReference>
<keyword evidence="1" id="KW-0677">Repeat</keyword>
<comment type="caution">
    <text evidence="4">The sequence shown here is derived from an EMBL/GenBank/DDBJ whole genome shotgun (WGS) entry which is preliminary data.</text>
</comment>
<feature type="repeat" description="ANK" evidence="3">
    <location>
        <begin position="87"/>
        <end position="115"/>
    </location>
</feature>
<organism evidence="4 5">
    <name type="scientific">Corchorus olitorius</name>
    <dbReference type="NCBI Taxonomy" id="93759"/>
    <lineage>
        <taxon>Eukaryota</taxon>
        <taxon>Viridiplantae</taxon>
        <taxon>Streptophyta</taxon>
        <taxon>Embryophyta</taxon>
        <taxon>Tracheophyta</taxon>
        <taxon>Spermatophyta</taxon>
        <taxon>Magnoliopsida</taxon>
        <taxon>eudicotyledons</taxon>
        <taxon>Gunneridae</taxon>
        <taxon>Pentapetalae</taxon>
        <taxon>rosids</taxon>
        <taxon>malvids</taxon>
        <taxon>Malvales</taxon>
        <taxon>Malvaceae</taxon>
        <taxon>Grewioideae</taxon>
        <taxon>Apeibeae</taxon>
        <taxon>Corchorus</taxon>
    </lineage>
</organism>
<dbReference type="PROSITE" id="PS50088">
    <property type="entry name" value="ANK_REPEAT"/>
    <property type="match status" value="7"/>
</dbReference>
<keyword evidence="5" id="KW-1185">Reference proteome</keyword>
<dbReference type="EMBL" id="AWUE01014972">
    <property type="protein sequence ID" value="OMP00222.1"/>
    <property type="molecule type" value="Genomic_DNA"/>
</dbReference>
<dbReference type="SUPFAM" id="SSF48403">
    <property type="entry name" value="Ankyrin repeat"/>
    <property type="match status" value="2"/>
</dbReference>
<proteinExistence type="predicted"/>
<dbReference type="AlphaFoldDB" id="A0A1R3JZG3"/>
<dbReference type="PROSITE" id="PS50297">
    <property type="entry name" value="ANK_REP_REGION"/>
    <property type="match status" value="5"/>
</dbReference>
<dbReference type="PANTHER" id="PTHR24123:SF95">
    <property type="entry name" value="ANKYRIN-2-LIKE"/>
    <property type="match status" value="1"/>
</dbReference>